<comment type="caution">
    <text evidence="2">The sequence shown here is derived from an EMBL/GenBank/DDBJ whole genome shotgun (WGS) entry which is preliminary data.</text>
</comment>
<name>A0A2I1HQR3_9GLOM</name>
<evidence type="ECO:0000256" key="1">
    <source>
        <dbReference type="SAM" id="MobiDB-lite"/>
    </source>
</evidence>
<dbReference type="VEuPathDB" id="FungiDB:FUN_007426"/>
<accession>A0A2I1HQR3</accession>
<feature type="compositionally biased region" description="Acidic residues" evidence="1">
    <location>
        <begin position="66"/>
        <end position="82"/>
    </location>
</feature>
<dbReference type="EMBL" id="LLXI01005041">
    <property type="protein sequence ID" value="PKY61196.1"/>
    <property type="molecule type" value="Genomic_DNA"/>
</dbReference>
<dbReference type="VEuPathDB" id="FungiDB:RhiirA1_452339"/>
<dbReference type="VEuPathDB" id="FungiDB:RhiirFUN_025414"/>
<dbReference type="Gene3D" id="3.30.540.10">
    <property type="entry name" value="Fructose-1,6-Bisphosphatase, subunit A, domain 1"/>
    <property type="match status" value="1"/>
</dbReference>
<feature type="compositionally biased region" description="Basic and acidic residues" evidence="1">
    <location>
        <begin position="83"/>
        <end position="95"/>
    </location>
</feature>
<feature type="non-terminal residue" evidence="2">
    <location>
        <position position="1"/>
    </location>
</feature>
<evidence type="ECO:0000313" key="3">
    <source>
        <dbReference type="Proteomes" id="UP000234323"/>
    </source>
</evidence>
<dbReference type="Proteomes" id="UP000234323">
    <property type="component" value="Unassembled WGS sequence"/>
</dbReference>
<keyword evidence="3" id="KW-1185">Reference proteome</keyword>
<proteinExistence type="predicted"/>
<evidence type="ECO:0000313" key="2">
    <source>
        <dbReference type="EMBL" id="PKY61196.1"/>
    </source>
</evidence>
<feature type="region of interest" description="Disordered" evidence="1">
    <location>
        <begin position="66"/>
        <end position="123"/>
    </location>
</feature>
<protein>
    <submittedName>
        <fullName evidence="2">Uncharacterized protein</fullName>
    </submittedName>
</protein>
<gene>
    <name evidence="2" type="ORF">RhiirA4_485840</name>
</gene>
<reference evidence="2 3" key="1">
    <citation type="submission" date="2015-10" db="EMBL/GenBank/DDBJ databases">
        <title>Genome analyses suggest a sexual origin of heterokaryosis in a supposedly ancient asexual fungus.</title>
        <authorList>
            <person name="Ropars J."/>
            <person name="Sedzielewska K."/>
            <person name="Noel J."/>
            <person name="Charron P."/>
            <person name="Farinelli L."/>
            <person name="Marton T."/>
            <person name="Kruger M."/>
            <person name="Pelin A."/>
            <person name="Brachmann A."/>
            <person name="Corradi N."/>
        </authorList>
    </citation>
    <scope>NUCLEOTIDE SEQUENCE [LARGE SCALE GENOMIC DNA]</scope>
    <source>
        <strain evidence="2 3">A4</strain>
    </source>
</reference>
<feature type="compositionally biased region" description="Polar residues" evidence="1">
    <location>
        <begin position="103"/>
        <end position="114"/>
    </location>
</feature>
<organism evidence="2 3">
    <name type="scientific">Rhizophagus irregularis</name>
    <dbReference type="NCBI Taxonomy" id="588596"/>
    <lineage>
        <taxon>Eukaryota</taxon>
        <taxon>Fungi</taxon>
        <taxon>Fungi incertae sedis</taxon>
        <taxon>Mucoromycota</taxon>
        <taxon>Glomeromycotina</taxon>
        <taxon>Glomeromycetes</taxon>
        <taxon>Glomerales</taxon>
        <taxon>Glomeraceae</taxon>
        <taxon>Rhizophagus</taxon>
    </lineage>
</organism>
<sequence length="123" mass="14286">CLYEKNVDFALSYRIQKTLVTSQVVRAFKKKAPDFPITAGDWAVKEMLISTIQRKLQEEAVNEVQEEAAQEVQEEAAQEVQEEVARQEETRRTQEESPVLPLQQESPLEAPQNSQKKRKTWKR</sequence>
<dbReference type="AlphaFoldDB" id="A0A2I1HQR3"/>